<dbReference type="EMBL" id="KZ993952">
    <property type="protein sequence ID" value="RKO94264.1"/>
    <property type="molecule type" value="Genomic_DNA"/>
</dbReference>
<evidence type="ECO:0000313" key="2">
    <source>
        <dbReference type="EMBL" id="RKO94264.1"/>
    </source>
</evidence>
<feature type="compositionally biased region" description="Polar residues" evidence="1">
    <location>
        <begin position="198"/>
        <end position="212"/>
    </location>
</feature>
<feature type="compositionally biased region" description="Polar residues" evidence="1">
    <location>
        <begin position="218"/>
        <end position="230"/>
    </location>
</feature>
<proteinExistence type="predicted"/>
<accession>A0A4P9WMV8</accession>
<evidence type="ECO:0000313" key="3">
    <source>
        <dbReference type="Proteomes" id="UP000269721"/>
    </source>
</evidence>
<keyword evidence="3" id="KW-1185">Reference proteome</keyword>
<feature type="region of interest" description="Disordered" evidence="1">
    <location>
        <begin position="194"/>
        <end position="230"/>
    </location>
</feature>
<reference evidence="3" key="1">
    <citation type="journal article" date="2018" name="Nat. Microbiol.">
        <title>Leveraging single-cell genomics to expand the fungal tree of life.</title>
        <authorList>
            <person name="Ahrendt S.R."/>
            <person name="Quandt C.A."/>
            <person name="Ciobanu D."/>
            <person name="Clum A."/>
            <person name="Salamov A."/>
            <person name="Andreopoulos B."/>
            <person name="Cheng J.F."/>
            <person name="Woyke T."/>
            <person name="Pelin A."/>
            <person name="Henrissat B."/>
            <person name="Reynolds N.K."/>
            <person name="Benny G.L."/>
            <person name="Smith M.E."/>
            <person name="James T.Y."/>
            <person name="Grigoriev I.V."/>
        </authorList>
    </citation>
    <scope>NUCLEOTIDE SEQUENCE [LARGE SCALE GENOMIC DNA]</scope>
</reference>
<organism evidence="2 3">
    <name type="scientific">Blyttiomyces helicus</name>
    <dbReference type="NCBI Taxonomy" id="388810"/>
    <lineage>
        <taxon>Eukaryota</taxon>
        <taxon>Fungi</taxon>
        <taxon>Fungi incertae sedis</taxon>
        <taxon>Chytridiomycota</taxon>
        <taxon>Chytridiomycota incertae sedis</taxon>
        <taxon>Chytridiomycetes</taxon>
        <taxon>Chytridiomycetes incertae sedis</taxon>
        <taxon>Blyttiomyces</taxon>
    </lineage>
</organism>
<dbReference type="Proteomes" id="UP000269721">
    <property type="component" value="Unassembled WGS sequence"/>
</dbReference>
<sequence length="1441" mass="165954">MEHPSLWRFLQEPSRDDPPPLGRPTHAQRAEFFLHKMEGLPTEKANSVRRSMISKLNPYMDKGVNDDDLTRHQALSVFFEISSMTEGILFYRSKQIHYRYQGQVWWCDPSDEPTLRSQAGCSDIFWYFDYPPLEYIRDYHRRRKISSRLRKERWVNAMMEHWISTINRPPLLYEELEPFEDANLSTEAELREKFRETPSGSVRAQTFQTTWDTPAPQTPTNSRPHSSNDFQEGLDLLDVRDVNFLDYQVPTLLKDGRSSHRPTMIKMFLEFGELNIGSDISSVDYGKYKEIYLTNVEEIRGPFVDTMVFFRLIPSSTITKGNFCTEVSKHREVLVTYLQDYCHDRDLETEWDLSIANTFDLSNDRAFSISTGFHAAGDDHGWVRTGIVPSILLRSPWMVSDYVLRRNNNEEPYGYISMKVQCSRMDEKDMPSDVRFSRMVQSVDDLAERQEHMVISIKALPRGPGNRRRYLLEIQGTIYVTNTCLEAAFEQMSPTKDISTVQEFIERGKSFYIYSTTKKRHVTKWNTLYLEFTCSPPIDLSSFKDTSGDVPDGRGSTVPFIMDPTVHIADLPRMTSIRFTDFQTASSLTAKGRTTHRNTLKSLCLQFGKLGIGSDIRDVDYGQYKQHYLDEVQELRGPYIDTAVLFKLIPSHTIQRPNVTENVDMYRSSLTDLIDIYCNSDKYAVTIARTCDISDDSRFTPTDDDSPVQRYYATKKDSIVTKILLQNPEFSSNYLRKHPRPITRPYGYISFKVHCSEMQEKDMLDFVFEEPGKTSLTNEFIHPAEFDFTMDLACSFSKPELSVALVSRLSLLFSVSTWVVLDCDKDVGRDCIILRYEDHSHNLKVKVYNKFAHMFQTKLVIDDMGFSLDTWINSPDELFRSSVKKSLDWGFTRVEITFYYMPEHTREYYLTVSEMVFDAVKQSGKLFKCPIESQWKSFCEELTSSVAIIDHSTKEYVVSLWHNSLTGRIAGTDHILTHRELAGVDWIEDWIAAHYSFKGHPMYVIQIMKDDHDSNIGHLNFRAFKKVGENPSTYIVGQGDRGIFYTIYISRSSSSSSSRNNKPEDMGIKPQPNIELDIMQIPVTFGTTKFLCNVEQIPFRTPAPSKDGYTFYSKEFAFRRKMIALDLKFTHKEKRGYQSLQTIEGDVRCSVVCWREARNDVAQDTFGCMMFEDGKVYAIGHTIATFIANNRDAFLLDEPTNIGYASQNFDPAFSFDIVHKDVSSSSRSIAIENLELCGDKLEEAGVELIPRIVSRNSICSVDILSEDKSHIVIALEIYKEKMKNSKIKTRFLLQIGDKVYRSNGWLEDMLNAQTSEDDDCTVAQTLLDENVPFRLLSKGKKTHKATRRTGLMFELDRYANQNFDPGFTFDIVHRAVSSSSRPVTIKNLEMCGDKLEQAGAELLLRVVSRNGIQSIDLLAEQKSYTLVALEVTVKLHVCPYQ</sequence>
<protein>
    <submittedName>
        <fullName evidence="2">Uncharacterized protein</fullName>
    </submittedName>
</protein>
<evidence type="ECO:0000256" key="1">
    <source>
        <dbReference type="SAM" id="MobiDB-lite"/>
    </source>
</evidence>
<gene>
    <name evidence="2" type="ORF">BDK51DRAFT_49723</name>
</gene>
<name>A0A4P9WMV8_9FUNG</name>
<feature type="region of interest" description="Disordered" evidence="1">
    <location>
        <begin position="1"/>
        <end position="25"/>
    </location>
</feature>